<feature type="region of interest" description="Disordered" evidence="1">
    <location>
        <begin position="166"/>
        <end position="221"/>
    </location>
</feature>
<name>A0AAD7UGT5_9STRA</name>
<feature type="compositionally biased region" description="Low complexity" evidence="1">
    <location>
        <begin position="581"/>
        <end position="603"/>
    </location>
</feature>
<dbReference type="Gene3D" id="3.40.50.1110">
    <property type="entry name" value="SGNH hydrolase"/>
    <property type="match status" value="1"/>
</dbReference>
<keyword evidence="2" id="KW-1133">Transmembrane helix</keyword>
<dbReference type="EMBL" id="JAQMWT010000310">
    <property type="protein sequence ID" value="KAJ8605749.1"/>
    <property type="molecule type" value="Genomic_DNA"/>
</dbReference>
<accession>A0AAD7UGT5</accession>
<dbReference type="Proteomes" id="UP001230188">
    <property type="component" value="Unassembled WGS sequence"/>
</dbReference>
<keyword evidence="2" id="KW-0472">Membrane</keyword>
<keyword evidence="2" id="KW-0812">Transmembrane</keyword>
<dbReference type="InterPro" id="IPR036514">
    <property type="entry name" value="SGNH_hydro_sf"/>
</dbReference>
<feature type="compositionally biased region" description="Basic and acidic residues" evidence="1">
    <location>
        <begin position="280"/>
        <end position="297"/>
    </location>
</feature>
<keyword evidence="5" id="KW-1185">Reference proteome</keyword>
<feature type="region of interest" description="Disordered" evidence="1">
    <location>
        <begin position="280"/>
        <end position="326"/>
    </location>
</feature>
<feature type="region of interest" description="Disordered" evidence="1">
    <location>
        <begin position="581"/>
        <end position="626"/>
    </location>
</feature>
<evidence type="ECO:0000313" key="5">
    <source>
        <dbReference type="Proteomes" id="UP001230188"/>
    </source>
</evidence>
<evidence type="ECO:0000313" key="4">
    <source>
        <dbReference type="EMBL" id="KAJ8605749.1"/>
    </source>
</evidence>
<feature type="domain" description="SGNH hydrolase-type esterase" evidence="3">
    <location>
        <begin position="18"/>
        <end position="140"/>
    </location>
</feature>
<proteinExistence type="predicted"/>
<gene>
    <name evidence="4" type="ORF">CTAYLR_008471</name>
</gene>
<feature type="region of interest" description="Disordered" evidence="1">
    <location>
        <begin position="663"/>
        <end position="725"/>
    </location>
</feature>
<feature type="transmembrane region" description="Helical" evidence="2">
    <location>
        <begin position="632"/>
        <end position="656"/>
    </location>
</feature>
<dbReference type="Pfam" id="PF13472">
    <property type="entry name" value="Lipase_GDSL_2"/>
    <property type="match status" value="1"/>
</dbReference>
<protein>
    <recommendedName>
        <fullName evidence="3">SGNH hydrolase-type esterase domain-containing protein</fullName>
    </recommendedName>
</protein>
<dbReference type="AlphaFoldDB" id="A0AAD7UGT5"/>
<comment type="caution">
    <text evidence="4">The sequence shown here is derived from an EMBL/GenBank/DDBJ whole genome shotgun (WGS) entry which is preliminary data.</text>
</comment>
<dbReference type="SUPFAM" id="SSF52266">
    <property type="entry name" value="SGNH hydrolase"/>
    <property type="match status" value="1"/>
</dbReference>
<reference evidence="4" key="1">
    <citation type="submission" date="2023-01" db="EMBL/GenBank/DDBJ databases">
        <title>Metagenome sequencing of chrysophaentin producing Chrysophaeum taylorii.</title>
        <authorList>
            <person name="Davison J."/>
            <person name="Bewley C."/>
        </authorList>
    </citation>
    <scope>NUCLEOTIDE SEQUENCE</scope>
    <source>
        <strain evidence="4">NIES-1699</strain>
    </source>
</reference>
<organism evidence="4 5">
    <name type="scientific">Chrysophaeum taylorii</name>
    <dbReference type="NCBI Taxonomy" id="2483200"/>
    <lineage>
        <taxon>Eukaryota</taxon>
        <taxon>Sar</taxon>
        <taxon>Stramenopiles</taxon>
        <taxon>Ochrophyta</taxon>
        <taxon>Pelagophyceae</taxon>
        <taxon>Pelagomonadales</taxon>
        <taxon>Pelagomonadaceae</taxon>
        <taxon>Chrysophaeum</taxon>
    </lineage>
</organism>
<feature type="compositionally biased region" description="Basic and acidic residues" evidence="1">
    <location>
        <begin position="304"/>
        <end position="326"/>
    </location>
</feature>
<feature type="compositionally biased region" description="Low complexity" evidence="1">
    <location>
        <begin position="702"/>
        <end position="712"/>
    </location>
</feature>
<evidence type="ECO:0000259" key="3">
    <source>
        <dbReference type="Pfam" id="PF13472"/>
    </source>
</evidence>
<dbReference type="InterPro" id="IPR013830">
    <property type="entry name" value="SGNH_hydro"/>
</dbReference>
<evidence type="ECO:0000256" key="2">
    <source>
        <dbReference type="SAM" id="Phobius"/>
    </source>
</evidence>
<sequence length="725" mass="76726">MIELPEWYQDTDEWQIGLESGAEIVLIGLGTNDAKEIYWTDALEDPAAAYLEAYAAMISALREALGSDVLVVPLVPVPQVRGGGQWPDASIINDELPPLVDEVVAANGLDLSIDLRPPLLDEGEVIEELYADNIHPNDDGLKLMAETIGTTLASYLGVPLRAHHGVPNARTDDSSTDDGGAFVRANDASADVDADLGTDLRSDDERADAATDGQSRTDDRYSVGCANCDPSTFLGAAPSALEGAYDPLRPVLRADRFATSDARAVANADVRAVSMPHVDPEHGGAVETSDFHPDHAPDAYSNARADHGVSDLEPGADHAHAGPDDRAALAEPDHRAALFEPDHRKALAEPNLRAALAEPDHCATLAEPDRAANAEPDHAVADDDDAYLERAYDLATDLAPPDVFAAPIPMPTMPLFNVTASIESAIVFDDVEAVDIASDDITIEVFARSVAATLGTGNLDGATVTDVRAESKTTSRRRRSLLDENATTEVAYVALVSSQGLVRAETADDAAAALRQIVVDTLYEAVVETDAYFDTLTARAAGKTIVFDDASVNAVLSAATILNATDVLDVITAAAITTTPLPTTTSLPAPRPTRLARPVAGPTSEPPTQSPPSSDGGKKNKKKNSDDEDSSVLIIIVVAVVFLALATACIFLHFFVSRRRRSFTNTYAPPPTDDKFLVADKRPDAGTGGGDDDDKAKHQSNVEMVEQEAAAETVEDAVDDDSRAP</sequence>
<feature type="compositionally biased region" description="Basic and acidic residues" evidence="1">
    <location>
        <begin position="198"/>
        <end position="221"/>
    </location>
</feature>
<feature type="compositionally biased region" description="Basic and acidic residues" evidence="1">
    <location>
        <begin position="672"/>
        <end position="684"/>
    </location>
</feature>
<evidence type="ECO:0000256" key="1">
    <source>
        <dbReference type="SAM" id="MobiDB-lite"/>
    </source>
</evidence>